<feature type="compositionally biased region" description="Acidic residues" evidence="1">
    <location>
        <begin position="113"/>
        <end position="125"/>
    </location>
</feature>
<keyword evidence="3" id="KW-1185">Reference proteome</keyword>
<proteinExistence type="predicted"/>
<dbReference type="GO" id="GO:0015031">
    <property type="term" value="P:protein transport"/>
    <property type="evidence" value="ECO:0007669"/>
    <property type="project" value="TreeGrafter"/>
</dbReference>
<feature type="region of interest" description="Disordered" evidence="1">
    <location>
        <begin position="106"/>
        <end position="125"/>
    </location>
</feature>
<dbReference type="RefSeq" id="XP_015465815.1">
    <property type="nucleotide sequence ID" value="XM_015613350.1"/>
</dbReference>
<name>A0A0V1PTZ8_9ASCO</name>
<dbReference type="EMBL" id="LMYN01000124">
    <property type="protein sequence ID" value="KRZ99712.1"/>
    <property type="molecule type" value="Genomic_DNA"/>
</dbReference>
<evidence type="ECO:0000313" key="3">
    <source>
        <dbReference type="Proteomes" id="UP000054251"/>
    </source>
</evidence>
<reference evidence="2 3" key="1">
    <citation type="submission" date="2015-11" db="EMBL/GenBank/DDBJ databases">
        <title>The genome of Debaryomyces fabryi.</title>
        <authorList>
            <person name="Tafer H."/>
            <person name="Lopandic K."/>
        </authorList>
    </citation>
    <scope>NUCLEOTIDE SEQUENCE [LARGE SCALE GENOMIC DNA]</scope>
    <source>
        <strain evidence="2 3">CBS 789</strain>
    </source>
</reference>
<dbReference type="Proteomes" id="UP000054251">
    <property type="component" value="Unassembled WGS sequence"/>
</dbReference>
<gene>
    <name evidence="2" type="ORF">AC631_04521</name>
</gene>
<dbReference type="GeneID" id="26841530"/>
<evidence type="ECO:0000313" key="2">
    <source>
        <dbReference type="EMBL" id="KRZ99712.1"/>
    </source>
</evidence>
<organism evidence="2 3">
    <name type="scientific">Debaryomyces fabryi</name>
    <dbReference type="NCBI Taxonomy" id="58627"/>
    <lineage>
        <taxon>Eukaryota</taxon>
        <taxon>Fungi</taxon>
        <taxon>Dikarya</taxon>
        <taxon>Ascomycota</taxon>
        <taxon>Saccharomycotina</taxon>
        <taxon>Pichiomycetes</taxon>
        <taxon>Debaryomycetaceae</taxon>
        <taxon>Debaryomyces</taxon>
    </lineage>
</organism>
<dbReference type="InterPro" id="IPR011431">
    <property type="entry name" value="Trafficking_Pga2"/>
</dbReference>
<dbReference type="PIRSF" id="PIRSF022909">
    <property type="entry name" value="UCP022909"/>
    <property type="match status" value="1"/>
</dbReference>
<dbReference type="PANTHER" id="PTHR28199:SF1">
    <property type="entry name" value="PROCESSING OF GAS1 AND ALP PROTEIN 2"/>
    <property type="match status" value="1"/>
</dbReference>
<evidence type="ECO:0000256" key="1">
    <source>
        <dbReference type="SAM" id="MobiDB-lite"/>
    </source>
</evidence>
<comment type="caution">
    <text evidence="2">The sequence shown here is derived from an EMBL/GenBank/DDBJ whole genome shotgun (WGS) entry which is preliminary data.</text>
</comment>
<dbReference type="AlphaFoldDB" id="A0A0V1PTZ8"/>
<dbReference type="PANTHER" id="PTHR28199">
    <property type="entry name" value="PROCESSING OF GAS1 AND ALP PROTEIN 2"/>
    <property type="match status" value="1"/>
</dbReference>
<protein>
    <recommendedName>
        <fullName evidence="4">Processing of GAS1 and ALP protein 2</fullName>
    </recommendedName>
</protein>
<accession>A0A0V1PTZ8</accession>
<evidence type="ECO:0008006" key="4">
    <source>
        <dbReference type="Google" id="ProtNLM"/>
    </source>
</evidence>
<dbReference type="OrthoDB" id="4227028at2759"/>
<sequence length="125" mass="15274">MFEIIFEYIEQDKFYKYFRLLIIVGMYLFCRRIYSEYAKQSQIKRQIEIDEQEKLEKPARDERERAEKEEALEKEAASFGWGKKTRKNVKLQETILQQESEDLRQRYQSSYDAAEDHDIEDLLED</sequence>